<dbReference type="NCBIfam" id="TIGR00358">
    <property type="entry name" value="3_prime_RNase"/>
    <property type="match status" value="1"/>
</dbReference>
<dbReference type="PANTHER" id="PTHR23355">
    <property type="entry name" value="RIBONUCLEASE"/>
    <property type="match status" value="1"/>
</dbReference>
<evidence type="ECO:0000256" key="5">
    <source>
        <dbReference type="ARBA" id="ARBA00022801"/>
    </source>
</evidence>
<dbReference type="PROSITE" id="PS01175">
    <property type="entry name" value="RIBONUCLEASE_II"/>
    <property type="match status" value="1"/>
</dbReference>
<dbReference type="SMART" id="SM00357">
    <property type="entry name" value="CSP"/>
    <property type="match status" value="2"/>
</dbReference>
<dbReference type="InterPro" id="IPR011129">
    <property type="entry name" value="CSD"/>
</dbReference>
<dbReference type="InterPro" id="IPR050180">
    <property type="entry name" value="RNR_Ribonuclease"/>
</dbReference>
<feature type="domain" description="S1 motif" evidence="10">
    <location>
        <begin position="665"/>
        <end position="746"/>
    </location>
</feature>
<organism evidence="11 12">
    <name type="scientific">OM182 bacterium MED-G28</name>
    <dbReference type="NCBI Taxonomy" id="1986256"/>
    <lineage>
        <taxon>Bacteria</taxon>
        <taxon>Pseudomonadati</taxon>
        <taxon>Pseudomonadota</taxon>
        <taxon>Gammaproteobacteria</taxon>
        <taxon>OMG group</taxon>
        <taxon>OM182 clade</taxon>
    </lineage>
</organism>
<evidence type="ECO:0000256" key="6">
    <source>
        <dbReference type="ARBA" id="ARBA00022839"/>
    </source>
</evidence>
<dbReference type="NCBIfam" id="TIGR02063">
    <property type="entry name" value="RNase_R"/>
    <property type="match status" value="1"/>
</dbReference>
<dbReference type="Pfam" id="PF17876">
    <property type="entry name" value="CSD2"/>
    <property type="match status" value="1"/>
</dbReference>
<comment type="caution">
    <text evidence="11">The sequence shown here is derived from an EMBL/GenBank/DDBJ whole genome shotgun (WGS) entry which is preliminary data.</text>
</comment>
<dbReference type="Proteomes" id="UP000219329">
    <property type="component" value="Unassembled WGS sequence"/>
</dbReference>
<keyword evidence="7 8" id="KW-0694">RNA-binding</keyword>
<evidence type="ECO:0000256" key="4">
    <source>
        <dbReference type="ARBA" id="ARBA00022722"/>
    </source>
</evidence>
<comment type="catalytic activity">
    <reaction evidence="1 8">
        <text>Exonucleolytic cleavage in the 3'- to 5'-direction to yield nucleoside 5'-phosphates.</text>
        <dbReference type="EC" id="3.1.13.1"/>
    </reaction>
</comment>
<comment type="function">
    <text evidence="8">3'-5' exoribonuclease that releases 5'-nucleoside monophosphates and is involved in maturation of structured RNAs.</text>
</comment>
<comment type="subcellular location">
    <subcellularLocation>
        <location evidence="2 8">Cytoplasm</location>
    </subcellularLocation>
</comment>
<dbReference type="InterPro" id="IPR003029">
    <property type="entry name" value="S1_domain"/>
</dbReference>
<dbReference type="InterPro" id="IPR040476">
    <property type="entry name" value="CSD2"/>
</dbReference>
<evidence type="ECO:0000256" key="9">
    <source>
        <dbReference type="SAM" id="MobiDB-lite"/>
    </source>
</evidence>
<dbReference type="InterPro" id="IPR012340">
    <property type="entry name" value="NA-bd_OB-fold"/>
</dbReference>
<dbReference type="GO" id="GO:0006402">
    <property type="term" value="P:mRNA catabolic process"/>
    <property type="evidence" value="ECO:0007669"/>
    <property type="project" value="TreeGrafter"/>
</dbReference>
<sequence length="842" mass="95364">MPKSPKSSDPFASRESEKYANPIPSREFILAHLEDWGAPSSFSKLCKQLGLNGEERIEGLRRRLIAMSRDGQIISNRKGAYGLATHMDLIKGVVQGTKDGVGYLIPEDGSGDLFLSLREMEKLFDGDQVLARLNGFDNRGRKEGTVVEILKRRHDQIVGRFFVESGFGVVVADNKRIGHEILIPEKQMGEAKSGEFVVAQISEYPSRRRKAIGTVTEVLGDHSTPGLEIEVAIRSHGLPHTWSAEVKEETAKLPNSVDYKDTINRFDLRDIPFVTIDGEDAKDFDDAVFAHQHQRGNWTLYVAIADVSNYVQIDSALDKEAINRGTSVYFPGHVIPMLPEALSNGLCSLKPKVDRLAMVCEMEISADGEMTGFNFYEAVIHSHGRMTYTEVADILQTAANETLEKVQKKLRAKHKPLIQHFESLYSLYKSLRTSRENDGAMDFESSETRIVFGKDQKIKEIIPVERTDAHRLIEECMLCANIAAARLLEQNEIPTLFRTHEGPNLDKLKNVREFLIELDLHLGGGEKPTPEDYSRLLAVVAKRPDRQLLQTLLIRSMMQAVYQPENIGHFGLGFPEYTHFTSPIRRYPDLLVHRAIRYLIRNKPGAHLQKYESAKKLDKKKIYPYGASEMDSFGVNCSAAERRADAASYNVIDWLKCEYMTSHVGDEFFGTIISVTSFGLFVELDDIYIEGLVHISELSNDYYHFDPVRHCLEGERSKQAYRLGDRLEVKVVRVDIEEKKIELQAKGFKEIKSKWNKKQASSKSRKLKRGKVKKTKSGAKHETVKSSEKKTQKKAKLSTNKRANSKSSQNPTFEKKRENSNKSNAKKNKAKQISAKRGRDRN</sequence>
<dbReference type="Pfam" id="PF00575">
    <property type="entry name" value="S1"/>
    <property type="match status" value="1"/>
</dbReference>
<evidence type="ECO:0000256" key="1">
    <source>
        <dbReference type="ARBA" id="ARBA00001849"/>
    </source>
</evidence>
<dbReference type="EMBL" id="NTJZ01000002">
    <property type="protein sequence ID" value="PDH35010.1"/>
    <property type="molecule type" value="Genomic_DNA"/>
</dbReference>
<evidence type="ECO:0000256" key="8">
    <source>
        <dbReference type="HAMAP-Rule" id="MF_01895"/>
    </source>
</evidence>
<protein>
    <recommendedName>
        <fullName evidence="8">Ribonuclease R</fullName>
        <shortName evidence="8">RNase R</shortName>
        <ecNumber evidence="8">3.1.13.1</ecNumber>
    </recommendedName>
</protein>
<dbReference type="GO" id="GO:0003723">
    <property type="term" value="F:RNA binding"/>
    <property type="evidence" value="ECO:0007669"/>
    <property type="project" value="UniProtKB-UniRule"/>
</dbReference>
<dbReference type="Gene3D" id="2.40.50.140">
    <property type="entry name" value="Nucleic acid-binding proteins"/>
    <property type="match status" value="2"/>
</dbReference>
<dbReference type="SMART" id="SM00955">
    <property type="entry name" value="RNB"/>
    <property type="match status" value="1"/>
</dbReference>
<evidence type="ECO:0000256" key="3">
    <source>
        <dbReference type="ARBA" id="ARBA00022490"/>
    </source>
</evidence>
<reference evidence="11 12" key="1">
    <citation type="submission" date="2017-08" db="EMBL/GenBank/DDBJ databases">
        <title>Fine stratification of microbial communities through a metagenomic profile of the photic zone.</title>
        <authorList>
            <person name="Haro-Moreno J.M."/>
            <person name="Lopez-Perez M."/>
            <person name="De La Torre J."/>
            <person name="Picazo A."/>
            <person name="Camacho A."/>
            <person name="Rodriguez-Valera F."/>
        </authorList>
    </citation>
    <scope>NUCLEOTIDE SEQUENCE [LARGE SCALE GENOMIC DNA]</scope>
    <source>
        <strain evidence="11">MED-G28</strain>
    </source>
</reference>
<evidence type="ECO:0000313" key="12">
    <source>
        <dbReference type="Proteomes" id="UP000219329"/>
    </source>
</evidence>
<dbReference type="SMART" id="SM00316">
    <property type="entry name" value="S1"/>
    <property type="match status" value="2"/>
</dbReference>
<gene>
    <name evidence="8 11" type="primary">rnr</name>
    <name evidence="11" type="ORF">CNF02_03000</name>
</gene>
<dbReference type="EC" id="3.1.13.1" evidence="8"/>
<dbReference type="InterPro" id="IPR004476">
    <property type="entry name" value="RNase_II/RNase_R"/>
</dbReference>
<dbReference type="Pfam" id="PF00773">
    <property type="entry name" value="RNB"/>
    <property type="match status" value="1"/>
</dbReference>
<keyword evidence="6 8" id="KW-0269">Exonuclease</keyword>
<feature type="region of interest" description="Disordered" evidence="9">
    <location>
        <begin position="754"/>
        <end position="842"/>
    </location>
</feature>
<evidence type="ECO:0000256" key="7">
    <source>
        <dbReference type="ARBA" id="ARBA00022884"/>
    </source>
</evidence>
<evidence type="ECO:0000259" key="10">
    <source>
        <dbReference type="PROSITE" id="PS50126"/>
    </source>
</evidence>
<feature type="compositionally biased region" description="Basic residues" evidence="9">
    <location>
        <begin position="763"/>
        <end position="778"/>
    </location>
</feature>
<dbReference type="SUPFAM" id="SSF50249">
    <property type="entry name" value="Nucleic acid-binding proteins"/>
    <property type="match status" value="4"/>
</dbReference>
<keyword evidence="5 8" id="KW-0378">Hydrolase</keyword>
<evidence type="ECO:0000313" key="11">
    <source>
        <dbReference type="EMBL" id="PDH35010.1"/>
    </source>
</evidence>
<dbReference type="PROSITE" id="PS50126">
    <property type="entry name" value="S1"/>
    <property type="match status" value="1"/>
</dbReference>
<dbReference type="GO" id="GO:0005829">
    <property type="term" value="C:cytosol"/>
    <property type="evidence" value="ECO:0007669"/>
    <property type="project" value="TreeGrafter"/>
</dbReference>
<feature type="compositionally biased region" description="Basic and acidic residues" evidence="9">
    <location>
        <begin position="779"/>
        <end position="790"/>
    </location>
</feature>
<dbReference type="PANTHER" id="PTHR23355:SF9">
    <property type="entry name" value="DIS3-LIKE EXONUCLEASE 2"/>
    <property type="match status" value="1"/>
</dbReference>
<keyword evidence="4 8" id="KW-0540">Nuclease</keyword>
<dbReference type="InterPro" id="IPR001900">
    <property type="entry name" value="RNase_II/R"/>
</dbReference>
<dbReference type="InterPro" id="IPR013223">
    <property type="entry name" value="RNase_B_OB_dom"/>
</dbReference>
<feature type="compositionally biased region" description="Basic residues" evidence="9">
    <location>
        <begin position="824"/>
        <end position="842"/>
    </location>
</feature>
<dbReference type="Pfam" id="PF08206">
    <property type="entry name" value="OB_RNB"/>
    <property type="match status" value="1"/>
</dbReference>
<dbReference type="HAMAP" id="MF_01895">
    <property type="entry name" value="RNase_R"/>
    <property type="match status" value="1"/>
</dbReference>
<dbReference type="InterPro" id="IPR011805">
    <property type="entry name" value="RNase_R"/>
</dbReference>
<name>A0A2A5WES5_9GAMM</name>
<accession>A0A2A5WES5</accession>
<evidence type="ECO:0000256" key="2">
    <source>
        <dbReference type="ARBA" id="ARBA00004496"/>
    </source>
</evidence>
<dbReference type="AlphaFoldDB" id="A0A2A5WES5"/>
<dbReference type="InterPro" id="IPR022966">
    <property type="entry name" value="RNase_II/R_CS"/>
</dbReference>
<dbReference type="GO" id="GO:0008859">
    <property type="term" value="F:exoribonuclease II activity"/>
    <property type="evidence" value="ECO:0007669"/>
    <property type="project" value="UniProtKB-UniRule"/>
</dbReference>
<dbReference type="CDD" id="cd04471">
    <property type="entry name" value="S1_RNase_R"/>
    <property type="match status" value="1"/>
</dbReference>
<keyword evidence="3 8" id="KW-0963">Cytoplasm</keyword>
<comment type="similarity">
    <text evidence="8">Belongs to the RNR ribonuclease family. RNase R subfamily.</text>
</comment>
<proteinExistence type="inferred from homology"/>